<comment type="caution">
    <text evidence="2">The sequence shown here is derived from an EMBL/GenBank/DDBJ whole genome shotgun (WGS) entry which is preliminary data.</text>
</comment>
<protein>
    <submittedName>
        <fullName evidence="2">Uncharacterized protein</fullName>
    </submittedName>
</protein>
<gene>
    <name evidence="2" type="ORF">D9619_000808</name>
</gene>
<accession>A0A8H5F3D0</accession>
<keyword evidence="3" id="KW-1185">Reference proteome</keyword>
<feature type="compositionally biased region" description="Polar residues" evidence="1">
    <location>
        <begin position="93"/>
        <end position="112"/>
    </location>
</feature>
<dbReference type="EMBL" id="JAACJJ010000028">
    <property type="protein sequence ID" value="KAF5322285.1"/>
    <property type="molecule type" value="Genomic_DNA"/>
</dbReference>
<evidence type="ECO:0000256" key="1">
    <source>
        <dbReference type="SAM" id="MobiDB-lite"/>
    </source>
</evidence>
<feature type="region of interest" description="Disordered" evidence="1">
    <location>
        <begin position="60"/>
        <end position="120"/>
    </location>
</feature>
<feature type="compositionally biased region" description="Basic and acidic residues" evidence="1">
    <location>
        <begin position="70"/>
        <end position="84"/>
    </location>
</feature>
<feature type="region of interest" description="Disordered" evidence="1">
    <location>
        <begin position="145"/>
        <end position="180"/>
    </location>
</feature>
<organism evidence="2 3">
    <name type="scientific">Psilocybe cf. subviscida</name>
    <dbReference type="NCBI Taxonomy" id="2480587"/>
    <lineage>
        <taxon>Eukaryota</taxon>
        <taxon>Fungi</taxon>
        <taxon>Dikarya</taxon>
        <taxon>Basidiomycota</taxon>
        <taxon>Agaricomycotina</taxon>
        <taxon>Agaricomycetes</taxon>
        <taxon>Agaricomycetidae</taxon>
        <taxon>Agaricales</taxon>
        <taxon>Agaricineae</taxon>
        <taxon>Strophariaceae</taxon>
        <taxon>Psilocybe</taxon>
    </lineage>
</organism>
<dbReference type="Proteomes" id="UP000567179">
    <property type="component" value="Unassembled WGS sequence"/>
</dbReference>
<reference evidence="2 3" key="1">
    <citation type="journal article" date="2020" name="ISME J.">
        <title>Uncovering the hidden diversity of litter-decomposition mechanisms in mushroom-forming fungi.</title>
        <authorList>
            <person name="Floudas D."/>
            <person name="Bentzer J."/>
            <person name="Ahren D."/>
            <person name="Johansson T."/>
            <person name="Persson P."/>
            <person name="Tunlid A."/>
        </authorList>
    </citation>
    <scope>NUCLEOTIDE SEQUENCE [LARGE SCALE GENOMIC DNA]</scope>
    <source>
        <strain evidence="2 3">CBS 101986</strain>
    </source>
</reference>
<evidence type="ECO:0000313" key="2">
    <source>
        <dbReference type="EMBL" id="KAF5322285.1"/>
    </source>
</evidence>
<dbReference type="AlphaFoldDB" id="A0A8H5F3D0"/>
<sequence>MLLHLRGPVYIHRNIRRRRFLNIPTMIGSTFATHSTEIVYDSEPERIQVRVDRRQRKLQKLKAAPPDDPSTERTRNVAHNHDRACSVIELTDSDTSLSTKPTAVPVTSSSTKKQIKPPQDIQADYDEGVPVRTLDVNRFTFPDPICKKSGASTSKPASRATSAPSTQSRRATSKPAENKVDILPSDLDKILRCISCDAEWTTRKSSVQKLNHIRTCAKKHYLDKETVNVLVQQAVAKYTPPVPGKGKGKEVLPKEPLTKATFYEEVLGDAAPKKRTKRQVAQTSLTNVSANRDDILARAQNVLKAAPSMTPATHITRDTTADHDNTHFHQQSPLRTQHFGTSLLAQARPRTATKSLFEAIYSSPPAAHTSTMTSPETRNTPSKGDGLVAQFNQGDNDDISPLNDIPSNVNLYDVFKGPSLARSDRQDELSDVALSNNEEDIVITPAKTRKRPAKPKTPKPPKVLPVALEEEWESYMKESIMKDDQLYMRVLRYEVSLLSLSFSVNLASWHMSQATDPHF</sequence>
<name>A0A8H5F3D0_9AGAR</name>
<proteinExistence type="predicted"/>
<feature type="region of interest" description="Disordered" evidence="1">
    <location>
        <begin position="365"/>
        <end position="387"/>
    </location>
</feature>
<evidence type="ECO:0000313" key="3">
    <source>
        <dbReference type="Proteomes" id="UP000567179"/>
    </source>
</evidence>
<dbReference type="OrthoDB" id="5576441at2759"/>
<feature type="compositionally biased region" description="Polar residues" evidence="1">
    <location>
        <begin position="150"/>
        <end position="170"/>
    </location>
</feature>
<feature type="compositionally biased region" description="Polar residues" evidence="1">
    <location>
        <begin position="368"/>
        <end position="382"/>
    </location>
</feature>